<dbReference type="Proteomes" id="UP000605201">
    <property type="component" value="Unassembled WGS sequence"/>
</dbReference>
<dbReference type="Pfam" id="PF12770">
    <property type="entry name" value="CHAT"/>
    <property type="match status" value="1"/>
</dbReference>
<evidence type="ECO:0000259" key="2">
    <source>
        <dbReference type="Pfam" id="PF12770"/>
    </source>
</evidence>
<dbReference type="AlphaFoldDB" id="A0A8J6TW60"/>
<feature type="repeat" description="TPR" evidence="1">
    <location>
        <begin position="224"/>
        <end position="257"/>
    </location>
</feature>
<reference evidence="3 4" key="1">
    <citation type="submission" date="2020-08" db="EMBL/GenBank/DDBJ databases">
        <title>Bridging the membrane lipid divide: bacteria of the FCB group superphylum have the potential to synthesize archaeal ether lipids.</title>
        <authorList>
            <person name="Villanueva L."/>
            <person name="Von Meijenfeldt F.A.B."/>
            <person name="Westbye A.B."/>
            <person name="Yadav S."/>
            <person name="Hopmans E.C."/>
            <person name="Dutilh B.E."/>
            <person name="Sinninghe Damste J.S."/>
        </authorList>
    </citation>
    <scope>NUCLEOTIDE SEQUENCE [LARGE SCALE GENOMIC DNA]</scope>
    <source>
        <strain evidence="3">NIOZ-UU17</strain>
    </source>
</reference>
<evidence type="ECO:0000313" key="4">
    <source>
        <dbReference type="Proteomes" id="UP000605201"/>
    </source>
</evidence>
<comment type="caution">
    <text evidence="3">The sequence shown here is derived from an EMBL/GenBank/DDBJ whole genome shotgun (WGS) entry which is preliminary data.</text>
</comment>
<dbReference type="PROSITE" id="PS50005">
    <property type="entry name" value="TPR"/>
    <property type="match status" value="3"/>
</dbReference>
<dbReference type="EMBL" id="JACNIG010000353">
    <property type="protein sequence ID" value="MBC8433912.1"/>
    <property type="molecule type" value="Genomic_DNA"/>
</dbReference>
<feature type="repeat" description="TPR" evidence="1">
    <location>
        <begin position="66"/>
        <end position="99"/>
    </location>
</feature>
<dbReference type="InterPro" id="IPR024983">
    <property type="entry name" value="CHAT_dom"/>
</dbReference>
<dbReference type="SUPFAM" id="SSF48452">
    <property type="entry name" value="TPR-like"/>
    <property type="match status" value="3"/>
</dbReference>
<proteinExistence type="predicted"/>
<organism evidence="3 4">
    <name type="scientific">Candidatus Desulfatibia vada</name>
    <dbReference type="NCBI Taxonomy" id="2841696"/>
    <lineage>
        <taxon>Bacteria</taxon>
        <taxon>Pseudomonadati</taxon>
        <taxon>Thermodesulfobacteriota</taxon>
        <taxon>Desulfobacteria</taxon>
        <taxon>Desulfobacterales</taxon>
        <taxon>Desulfobacterales incertae sedis</taxon>
        <taxon>Candidatus Desulfatibia</taxon>
    </lineage>
</organism>
<dbReference type="InterPro" id="IPR019734">
    <property type="entry name" value="TPR_rpt"/>
</dbReference>
<dbReference type="Gene3D" id="1.25.40.10">
    <property type="entry name" value="Tetratricopeptide repeat domain"/>
    <property type="match status" value="4"/>
</dbReference>
<sequence>MKSLRIVGIILAVNLMLVSAVWGQNLKKHLSMGNQLYKKGDFTGAVGQYKKVVDILKKGKNSAGAQQIQMNIGIIYLKQKQYVKAVKELEAALALYKKPDKKLDLKLNKTLATAHYKAGNYALRANILEGLLKKYKKLDDKTRADILAELGDSYRRNEIYSKAIDYYQQSLKYYKKLKDTRSQALILTAMGQSQAKLGDFDPSIKSLDAALPLSKKLGNHQGIAEIYSNLGIVYWDLGEYSKALGYLAKAKKVESKENLKRNLGADYNNEGLVYKSAGNYPKAIGAIDTSIKIAREIKDEKSEAIALSNLALINRILGKNEAAMKDYRAALKIYQRVKFKEGTASCYLGLGKLYEVDRLDYQKAYEYYQKALKIYRQLGNIAYQAEALNQIGRVLKKGINRKRTTRDLLFEDDGPVFIEIPPAKAKTESLKAYKEALKLATKVGKKEAIWSAQQGIGYALKSQGKEKEAFKYYKDAVDTVISIRGGDSDSELMGDYLKDKEDLFTEAIEVASALYAKTKDKKYLWYQVEYQEIYKNEVMKNAMNTAHLEYKEPQKTDLFETLKKKMAQVKKLEQLQAQNQNILSRKPKNDRRVADKEELVQKKKAVAANDEKVAAKAEKLRITIKELLSKWKERYPDDEGMFNSAANIELDEIQHLLTKDTALISYFPLDQILNIVCVTKDDIVSAQYPISNKDLTNLIGNEFNVKNIEKYARKIGKFGKGEKYEGQEAKYYKRCIIVLNKLYDILINPIQATIENKSKLVIVPAKHIGYVPFAALVKNIDEQDEPQFLIYDKTISYMRMSYFTLEKYKNKTKIPFKQYTLIAVGNPEHQKLSEPKNGDTYGLPSLDGAEKEVDKIKSVSANHNLKGTVILKGAAATETAWKNEVKGTKFNIMYFATHGVPYAEVVWGQRNLEKRKLNTDPIYKTYYDFVSGEFTSKSPLNGYLLMGYSNAGSDNGVLTLGEILTMDEAVFSNAEIAVLSACNTAVTFPGKVLKDKKLREALEQEFTSDAVARELKEFGLLPGVDQICLADTFMRKFKYVV</sequence>
<feature type="repeat" description="TPR" evidence="1">
    <location>
        <begin position="144"/>
        <end position="177"/>
    </location>
</feature>
<dbReference type="SMART" id="SM00028">
    <property type="entry name" value="TPR"/>
    <property type="match status" value="9"/>
</dbReference>
<dbReference type="PANTHER" id="PTHR10098">
    <property type="entry name" value="RAPSYN-RELATED"/>
    <property type="match status" value="1"/>
</dbReference>
<feature type="domain" description="CHAT" evidence="2">
    <location>
        <begin position="738"/>
        <end position="986"/>
    </location>
</feature>
<gene>
    <name evidence="3" type="ORF">H8D96_18525</name>
</gene>
<protein>
    <submittedName>
        <fullName evidence="3">Tetratricopeptide repeat protein</fullName>
    </submittedName>
</protein>
<feature type="non-terminal residue" evidence="3">
    <location>
        <position position="1041"/>
    </location>
</feature>
<keyword evidence="1" id="KW-0802">TPR repeat</keyword>
<evidence type="ECO:0000256" key="1">
    <source>
        <dbReference type="PROSITE-ProRule" id="PRU00339"/>
    </source>
</evidence>
<accession>A0A8J6TW60</accession>
<dbReference type="Pfam" id="PF13424">
    <property type="entry name" value="TPR_12"/>
    <property type="match status" value="2"/>
</dbReference>
<name>A0A8J6TW60_9BACT</name>
<evidence type="ECO:0000313" key="3">
    <source>
        <dbReference type="EMBL" id="MBC8433912.1"/>
    </source>
</evidence>
<dbReference type="InterPro" id="IPR011990">
    <property type="entry name" value="TPR-like_helical_dom_sf"/>
</dbReference>